<dbReference type="AlphaFoldDB" id="K9EJK0"/>
<comment type="subunit">
    <text evidence="5">Homodimer. Interacts with FtsZ.</text>
</comment>
<comment type="similarity">
    <text evidence="5">Belongs to the SepF family.</text>
</comment>
<proteinExistence type="inferred from homology"/>
<dbReference type="InterPro" id="IPR023052">
    <property type="entry name" value="Cell_div_SepF"/>
</dbReference>
<evidence type="ECO:0000256" key="4">
    <source>
        <dbReference type="ARBA" id="ARBA00044936"/>
    </source>
</evidence>
<protein>
    <recommendedName>
        <fullName evidence="5">Cell division protein SepF</fullName>
    </recommendedName>
</protein>
<dbReference type="Pfam" id="PF04472">
    <property type="entry name" value="SepF"/>
    <property type="match status" value="1"/>
</dbReference>
<reference evidence="6 7" key="1">
    <citation type="submission" date="2012-09" db="EMBL/GenBank/DDBJ databases">
        <title>The Genome Sequence of Actinobaculum massiliae ACS-171-V-COL2.</title>
        <authorList>
            <consortium name="The Broad Institute Genome Sequencing Platform"/>
            <person name="Earl A."/>
            <person name="Ward D."/>
            <person name="Feldgarden M."/>
            <person name="Gevers D."/>
            <person name="Saerens B."/>
            <person name="Vaneechoutte M."/>
            <person name="Walker B."/>
            <person name="Young S.K."/>
            <person name="Zeng Q."/>
            <person name="Gargeya S."/>
            <person name="Fitzgerald M."/>
            <person name="Haas B."/>
            <person name="Abouelleil A."/>
            <person name="Alvarado L."/>
            <person name="Arachchi H.M."/>
            <person name="Berlin A."/>
            <person name="Chapman S.B."/>
            <person name="Goldberg J."/>
            <person name="Griggs A."/>
            <person name="Gujja S."/>
            <person name="Hansen M."/>
            <person name="Howarth C."/>
            <person name="Imamovic A."/>
            <person name="Larimer J."/>
            <person name="McCowen C."/>
            <person name="Montmayeur A."/>
            <person name="Murphy C."/>
            <person name="Neiman D."/>
            <person name="Pearson M."/>
            <person name="Priest M."/>
            <person name="Roberts A."/>
            <person name="Saif S."/>
            <person name="Shea T."/>
            <person name="Sisk P."/>
            <person name="Sykes S."/>
            <person name="Wortman J."/>
            <person name="Nusbaum C."/>
            <person name="Birren B."/>
        </authorList>
    </citation>
    <scope>NUCLEOTIDE SEQUENCE [LARGE SCALE GENOMIC DNA]</scope>
    <source>
        <strain evidence="7">ACS-171-V-Col2</strain>
    </source>
</reference>
<dbReference type="Gene3D" id="3.30.110.150">
    <property type="entry name" value="SepF-like protein"/>
    <property type="match status" value="1"/>
</dbReference>
<comment type="caution">
    <text evidence="6">The sequence shown here is derived from an EMBL/GenBank/DDBJ whole genome shotgun (WGS) entry which is preliminary data.</text>
</comment>
<dbReference type="PANTHER" id="PTHR35798:SF1">
    <property type="entry name" value="CELL DIVISION PROTEIN SEPF"/>
    <property type="match status" value="1"/>
</dbReference>
<keyword evidence="7" id="KW-1185">Reference proteome</keyword>
<dbReference type="EMBL" id="AGWL01000001">
    <property type="protein sequence ID" value="EKU96046.1"/>
    <property type="molecule type" value="Genomic_DNA"/>
</dbReference>
<comment type="subcellular location">
    <subcellularLocation>
        <location evidence="5">Cytoplasm</location>
    </subcellularLocation>
    <text evidence="5">Localizes to the division site, in a FtsZ-dependent manner.</text>
</comment>
<evidence type="ECO:0000256" key="3">
    <source>
        <dbReference type="ARBA" id="ARBA00023306"/>
    </source>
</evidence>
<sequence length="136" mass="15308">MGMFQRIVNKATLNDDEYLDEYDADEYYDDAEGDFEEDATPIRAVESSADIARIVTAKPRDFSDIRGFAEKFRDGFPVILNLVDTKPESRNRVSDFASGLTFGLHGEVSQISEDVLLLTPRSVRMEEEPGRSTTGF</sequence>
<dbReference type="GO" id="GO:0005737">
    <property type="term" value="C:cytoplasm"/>
    <property type="evidence" value="ECO:0007669"/>
    <property type="project" value="UniProtKB-SubCell"/>
</dbReference>
<gene>
    <name evidence="5" type="primary">sepF</name>
    <name evidence="6" type="ORF">HMPREF9233_00134</name>
</gene>
<dbReference type="HAMAP" id="MF_01197">
    <property type="entry name" value="SepF"/>
    <property type="match status" value="1"/>
</dbReference>
<dbReference type="InterPro" id="IPR007561">
    <property type="entry name" value="Cell_div_SepF/SepF-rel"/>
</dbReference>
<dbReference type="eggNOG" id="COG1799">
    <property type="taxonomic scope" value="Bacteria"/>
</dbReference>
<evidence type="ECO:0000256" key="5">
    <source>
        <dbReference type="HAMAP-Rule" id="MF_01197"/>
    </source>
</evidence>
<keyword evidence="2 5" id="KW-0717">Septation</keyword>
<keyword evidence="1 5" id="KW-0132">Cell division</keyword>
<evidence type="ECO:0000313" key="6">
    <source>
        <dbReference type="EMBL" id="EKU96046.1"/>
    </source>
</evidence>
<dbReference type="HOGENOM" id="CLU_078499_0_2_11"/>
<dbReference type="InterPro" id="IPR038594">
    <property type="entry name" value="SepF-like_sf"/>
</dbReference>
<dbReference type="Proteomes" id="UP000009888">
    <property type="component" value="Unassembled WGS sequence"/>
</dbReference>
<organism evidence="6 7">
    <name type="scientific">Actinobaculum massiliense ACS-171-V-Col2</name>
    <dbReference type="NCBI Taxonomy" id="883066"/>
    <lineage>
        <taxon>Bacteria</taxon>
        <taxon>Bacillati</taxon>
        <taxon>Actinomycetota</taxon>
        <taxon>Actinomycetes</taxon>
        <taxon>Actinomycetales</taxon>
        <taxon>Actinomycetaceae</taxon>
        <taxon>Actinobaculum</taxon>
    </lineage>
</organism>
<dbReference type="GO" id="GO:0000917">
    <property type="term" value="P:division septum assembly"/>
    <property type="evidence" value="ECO:0007669"/>
    <property type="project" value="UniProtKB-KW"/>
</dbReference>
<dbReference type="PANTHER" id="PTHR35798">
    <property type="entry name" value="CELL DIVISION PROTEIN SEPF"/>
    <property type="match status" value="1"/>
</dbReference>
<evidence type="ECO:0000313" key="7">
    <source>
        <dbReference type="Proteomes" id="UP000009888"/>
    </source>
</evidence>
<dbReference type="STRING" id="202789.GCA_001457435_00207"/>
<keyword evidence="5" id="KW-0963">Cytoplasm</keyword>
<dbReference type="RefSeq" id="WP_007000352.1">
    <property type="nucleotide sequence ID" value="NZ_JH992955.1"/>
</dbReference>
<name>K9EJK0_9ACTO</name>
<keyword evidence="3 5" id="KW-0131">Cell cycle</keyword>
<dbReference type="GO" id="GO:0043093">
    <property type="term" value="P:FtsZ-dependent cytokinesis"/>
    <property type="evidence" value="ECO:0007669"/>
    <property type="project" value="UniProtKB-UniRule"/>
</dbReference>
<dbReference type="PATRIC" id="fig|883066.3.peg.136"/>
<evidence type="ECO:0000256" key="2">
    <source>
        <dbReference type="ARBA" id="ARBA00023210"/>
    </source>
</evidence>
<evidence type="ECO:0000256" key="1">
    <source>
        <dbReference type="ARBA" id="ARBA00022618"/>
    </source>
</evidence>
<accession>K9EJK0</accession>
<comment type="function">
    <text evidence="4 5">Cell division protein that is part of the divisome complex and is recruited early to the Z-ring. Probably stimulates Z-ring formation, perhaps through the cross-linking of FtsZ protofilaments. Its function overlaps with FtsA.</text>
</comment>